<gene>
    <name evidence="2" type="ORF">B0H16DRAFT_1694053</name>
</gene>
<accession>A0AAD7IEM1</accession>
<dbReference type="AlphaFoldDB" id="A0AAD7IEM1"/>
<keyword evidence="1" id="KW-0732">Signal</keyword>
<reference evidence="2" key="1">
    <citation type="submission" date="2023-03" db="EMBL/GenBank/DDBJ databases">
        <title>Massive genome expansion in bonnet fungi (Mycena s.s.) driven by repeated elements and novel gene families across ecological guilds.</title>
        <authorList>
            <consortium name="Lawrence Berkeley National Laboratory"/>
            <person name="Harder C.B."/>
            <person name="Miyauchi S."/>
            <person name="Viragh M."/>
            <person name="Kuo A."/>
            <person name="Thoen E."/>
            <person name="Andreopoulos B."/>
            <person name="Lu D."/>
            <person name="Skrede I."/>
            <person name="Drula E."/>
            <person name="Henrissat B."/>
            <person name="Morin E."/>
            <person name="Kohler A."/>
            <person name="Barry K."/>
            <person name="LaButti K."/>
            <person name="Morin E."/>
            <person name="Salamov A."/>
            <person name="Lipzen A."/>
            <person name="Mereny Z."/>
            <person name="Hegedus B."/>
            <person name="Baldrian P."/>
            <person name="Stursova M."/>
            <person name="Weitz H."/>
            <person name="Taylor A."/>
            <person name="Grigoriev I.V."/>
            <person name="Nagy L.G."/>
            <person name="Martin F."/>
            <person name="Kauserud H."/>
        </authorList>
    </citation>
    <scope>NUCLEOTIDE SEQUENCE</scope>
    <source>
        <strain evidence="2">CBHHK182m</strain>
    </source>
</reference>
<dbReference type="Proteomes" id="UP001215598">
    <property type="component" value="Unassembled WGS sequence"/>
</dbReference>
<evidence type="ECO:0000256" key="1">
    <source>
        <dbReference type="SAM" id="SignalP"/>
    </source>
</evidence>
<comment type="caution">
    <text evidence="2">The sequence shown here is derived from an EMBL/GenBank/DDBJ whole genome shotgun (WGS) entry which is preliminary data.</text>
</comment>
<sequence length="129" mass="14410">MLSAALLLLAHNCGLRDIHLICMTATGWKQSSDYNVITTENIEALKAKEFGFRAAGEHIRSQFEESAPRFRPQMAGAPGVEVMTATILLFEREDRQPRRSTGIHRIRKVLTDGNEKWGNLNASAYILAP</sequence>
<feature type="chain" id="PRO_5041907069" evidence="1">
    <location>
        <begin position="16"/>
        <end position="129"/>
    </location>
</feature>
<dbReference type="EMBL" id="JARKIB010000099">
    <property type="protein sequence ID" value="KAJ7741352.1"/>
    <property type="molecule type" value="Genomic_DNA"/>
</dbReference>
<evidence type="ECO:0000313" key="3">
    <source>
        <dbReference type="Proteomes" id="UP001215598"/>
    </source>
</evidence>
<evidence type="ECO:0000313" key="2">
    <source>
        <dbReference type="EMBL" id="KAJ7741352.1"/>
    </source>
</evidence>
<name>A0AAD7IEM1_9AGAR</name>
<protein>
    <submittedName>
        <fullName evidence="2">Uncharacterized protein</fullName>
    </submittedName>
</protein>
<proteinExistence type="predicted"/>
<organism evidence="2 3">
    <name type="scientific">Mycena metata</name>
    <dbReference type="NCBI Taxonomy" id="1033252"/>
    <lineage>
        <taxon>Eukaryota</taxon>
        <taxon>Fungi</taxon>
        <taxon>Dikarya</taxon>
        <taxon>Basidiomycota</taxon>
        <taxon>Agaricomycotina</taxon>
        <taxon>Agaricomycetes</taxon>
        <taxon>Agaricomycetidae</taxon>
        <taxon>Agaricales</taxon>
        <taxon>Marasmiineae</taxon>
        <taxon>Mycenaceae</taxon>
        <taxon>Mycena</taxon>
    </lineage>
</organism>
<keyword evidence="3" id="KW-1185">Reference proteome</keyword>
<feature type="signal peptide" evidence="1">
    <location>
        <begin position="1"/>
        <end position="15"/>
    </location>
</feature>